<dbReference type="Proteomes" id="UP000805193">
    <property type="component" value="Unassembled WGS sequence"/>
</dbReference>
<organism evidence="1 2">
    <name type="scientific">Ixodes persulcatus</name>
    <name type="common">Taiga tick</name>
    <dbReference type="NCBI Taxonomy" id="34615"/>
    <lineage>
        <taxon>Eukaryota</taxon>
        <taxon>Metazoa</taxon>
        <taxon>Ecdysozoa</taxon>
        <taxon>Arthropoda</taxon>
        <taxon>Chelicerata</taxon>
        <taxon>Arachnida</taxon>
        <taxon>Acari</taxon>
        <taxon>Parasitiformes</taxon>
        <taxon>Ixodida</taxon>
        <taxon>Ixodoidea</taxon>
        <taxon>Ixodidae</taxon>
        <taxon>Ixodinae</taxon>
        <taxon>Ixodes</taxon>
    </lineage>
</organism>
<comment type="caution">
    <text evidence="1">The sequence shown here is derived from an EMBL/GenBank/DDBJ whole genome shotgun (WGS) entry which is preliminary data.</text>
</comment>
<gene>
    <name evidence="1" type="ORF">HPB47_025824</name>
</gene>
<accession>A0AC60Q2E1</accession>
<evidence type="ECO:0000313" key="2">
    <source>
        <dbReference type="Proteomes" id="UP000805193"/>
    </source>
</evidence>
<sequence>MALSSDFQVSEGELSAPPLSHSASTPAASLMLELQRNLSEDFSQKMIEWERIKAAKVSPNLRRSQRSATAKPPRDKSKTSGRTDKNHKQKDLSWLNRELQKMEREKERLSKETHKFQERSIRLQRLRHALVNAPGARNEVLVRTSAGEFRFEGISDAFTKKLYEWETKKGVVPEFSTIALLDASLRTTSSPGEKLNQSHRGLSRSESSIAEPTNLQQQSRASTSSLPSMKLDTLIIPEEKSELARSRASSEPDLSTHGSTSKEAPVRVRTASVGSSGTGFAPPEVTWLIDSGSGDMDERPDQKPADGGDAKPTEDGYYGLLEENMLLLEQLRAKEHICGRLEVDLERLDQRLELTSTRHRQEIERYRESLWKAHRPVASQSQVSSLRALADFRARLEDLERCNLRLQEERRALQESIRCHSQEQATLILDLIGKIKELQTMNLDLRSTGSEGARQRPSLMQLDADGLARIQQLSAQLLHLVHQLEATVAERARQVCQLRGEILLRDLTAEGYGTTGPGASRRFSRTMRSSSDGLITFTNRRPTPCPNGARHGEILPQDRIVPATETRDAPASSPSSHSQSAQLIETVHSLRTELLRLFAFDGTGTDTGEGVIRRSSAADSMTESPDAGGAEEPRQSCGDARRSLASSSESPSRRSAPEALGLASGHDGSESSSINDSEHVSFAVRLPRKSWARTRDAMSTSSDSSYLEDDAFTRVSWARASKAEGPDRDKSCYVEYEDDVFNAPSSASSLEMVYSRARQELYNDATAQADRARVHSEMAKRRALLEMTSSKTSESGDTEPPSTEPSATGCSTQTPNDDDEAPADSGVPELLAKRSSPVIRSRTSRRLKKDRYATTEPPPPWTTASEAISAVLRDSSSHYFCPRKLDRAVDEPTSPTTDTPSPAKYFAYIPLSVTPRPATLQRFEALHRAKEAFVSGENPTAVLSISSDRPPVADTDDGPARPPVPVGAGFKEEEDLDSKRRRSKQECAEKGFLSLRLRRGKKKDYSAVGQLCRQTLPVVAVDDPITSVAVLPSTSPRSPSSPSSPETRARSLGRSKWLPLFATKS</sequence>
<proteinExistence type="predicted"/>
<dbReference type="EMBL" id="JABSTQ010009654">
    <property type="protein sequence ID" value="KAG0427150.1"/>
    <property type="molecule type" value="Genomic_DNA"/>
</dbReference>
<name>A0AC60Q2E1_IXOPE</name>
<evidence type="ECO:0000313" key="1">
    <source>
        <dbReference type="EMBL" id="KAG0427150.1"/>
    </source>
</evidence>
<reference evidence="1 2" key="1">
    <citation type="journal article" date="2020" name="Cell">
        <title>Large-Scale Comparative Analyses of Tick Genomes Elucidate Their Genetic Diversity and Vector Capacities.</title>
        <authorList>
            <consortium name="Tick Genome and Microbiome Consortium (TIGMIC)"/>
            <person name="Jia N."/>
            <person name="Wang J."/>
            <person name="Shi W."/>
            <person name="Du L."/>
            <person name="Sun Y."/>
            <person name="Zhan W."/>
            <person name="Jiang J.F."/>
            <person name="Wang Q."/>
            <person name="Zhang B."/>
            <person name="Ji P."/>
            <person name="Bell-Sakyi L."/>
            <person name="Cui X.M."/>
            <person name="Yuan T.T."/>
            <person name="Jiang B.G."/>
            <person name="Yang W.F."/>
            <person name="Lam T.T."/>
            <person name="Chang Q.C."/>
            <person name="Ding S.J."/>
            <person name="Wang X.J."/>
            <person name="Zhu J.G."/>
            <person name="Ruan X.D."/>
            <person name="Zhao L."/>
            <person name="Wei J.T."/>
            <person name="Ye R.Z."/>
            <person name="Que T.C."/>
            <person name="Du C.H."/>
            <person name="Zhou Y.H."/>
            <person name="Cheng J.X."/>
            <person name="Dai P.F."/>
            <person name="Guo W.B."/>
            <person name="Han X.H."/>
            <person name="Huang E.J."/>
            <person name="Li L.F."/>
            <person name="Wei W."/>
            <person name="Gao Y.C."/>
            <person name="Liu J.Z."/>
            <person name="Shao H.Z."/>
            <person name="Wang X."/>
            <person name="Wang C.C."/>
            <person name="Yang T.C."/>
            <person name="Huo Q.B."/>
            <person name="Li W."/>
            <person name="Chen H.Y."/>
            <person name="Chen S.E."/>
            <person name="Zhou L.G."/>
            <person name="Ni X.B."/>
            <person name="Tian J.H."/>
            <person name="Sheng Y."/>
            <person name="Liu T."/>
            <person name="Pan Y.S."/>
            <person name="Xia L.Y."/>
            <person name="Li J."/>
            <person name="Zhao F."/>
            <person name="Cao W.C."/>
        </authorList>
    </citation>
    <scope>NUCLEOTIDE SEQUENCE [LARGE SCALE GENOMIC DNA]</scope>
    <source>
        <strain evidence="1">Iper-2018</strain>
    </source>
</reference>
<protein>
    <submittedName>
        <fullName evidence="1">Uncharacterized protein</fullName>
    </submittedName>
</protein>
<keyword evidence="2" id="KW-1185">Reference proteome</keyword>